<gene>
    <name evidence="2" type="ORF">UFOVP1011_18</name>
    <name evidence="3" type="ORF">UFOVP1162_46</name>
    <name evidence="4" type="ORF">UFOVP1611_49</name>
    <name evidence="1" type="ORF">UFOVP504_32</name>
</gene>
<evidence type="ECO:0000313" key="2">
    <source>
        <dbReference type="EMBL" id="CAB4177999.1"/>
    </source>
</evidence>
<organism evidence="2">
    <name type="scientific">uncultured Caudovirales phage</name>
    <dbReference type="NCBI Taxonomy" id="2100421"/>
    <lineage>
        <taxon>Viruses</taxon>
        <taxon>Duplodnaviria</taxon>
        <taxon>Heunggongvirae</taxon>
        <taxon>Uroviricota</taxon>
        <taxon>Caudoviricetes</taxon>
        <taxon>Peduoviridae</taxon>
        <taxon>Maltschvirus</taxon>
        <taxon>Maltschvirus maltsch</taxon>
    </lineage>
</organism>
<sequence length="131" mass="13051">MMDAADVLAASNYKQTAYAAGVTAGTIPAGTITGGAQVVLVSAATTPGTQTTRTAAQMYADDPLAYPGKVYWLRIAQSGAGTMTLAGGTGVTISGTATVATTTFRDFVVAYGGTADVPTVTITNVGLGTYT</sequence>
<dbReference type="EMBL" id="LR796959">
    <property type="protein sequence ID" value="CAB4177999.1"/>
    <property type="molecule type" value="Genomic_DNA"/>
</dbReference>
<reference evidence="2" key="1">
    <citation type="submission" date="2020-05" db="EMBL/GenBank/DDBJ databases">
        <authorList>
            <person name="Chiriac C."/>
            <person name="Salcher M."/>
            <person name="Ghai R."/>
            <person name="Kavagutti S V."/>
        </authorList>
    </citation>
    <scope>NUCLEOTIDE SEQUENCE</scope>
</reference>
<dbReference type="EMBL" id="LR797465">
    <property type="protein sequence ID" value="CAB4218924.1"/>
    <property type="molecule type" value="Genomic_DNA"/>
</dbReference>
<proteinExistence type="predicted"/>
<evidence type="ECO:0000313" key="3">
    <source>
        <dbReference type="EMBL" id="CAB4187121.1"/>
    </source>
</evidence>
<dbReference type="EMBL" id="LR796485">
    <property type="protein sequence ID" value="CAB4147545.1"/>
    <property type="molecule type" value="Genomic_DNA"/>
</dbReference>
<evidence type="ECO:0000313" key="4">
    <source>
        <dbReference type="EMBL" id="CAB4218924.1"/>
    </source>
</evidence>
<name>A0A6J5Q1B8_9CAUD</name>
<accession>A0A6J5Q1B8</accession>
<evidence type="ECO:0000313" key="1">
    <source>
        <dbReference type="EMBL" id="CAB4147545.1"/>
    </source>
</evidence>
<dbReference type="EMBL" id="LR797101">
    <property type="protein sequence ID" value="CAB4187121.1"/>
    <property type="molecule type" value="Genomic_DNA"/>
</dbReference>
<protein>
    <submittedName>
        <fullName evidence="2">Uncharacterized protein</fullName>
    </submittedName>
</protein>